<dbReference type="SUPFAM" id="SSF54928">
    <property type="entry name" value="RNA-binding domain, RBD"/>
    <property type="match status" value="1"/>
</dbReference>
<dbReference type="EMBL" id="CASHTH010002897">
    <property type="protein sequence ID" value="CAI8036812.1"/>
    <property type="molecule type" value="Genomic_DNA"/>
</dbReference>
<keyword evidence="2" id="KW-1185">Reference proteome</keyword>
<comment type="caution">
    <text evidence="1">The sequence shown here is derived from an EMBL/GenBank/DDBJ whole genome shotgun (WGS) entry which is preliminary data.</text>
</comment>
<organism evidence="1 2">
    <name type="scientific">Geodia barretti</name>
    <name type="common">Barrett's horny sponge</name>
    <dbReference type="NCBI Taxonomy" id="519541"/>
    <lineage>
        <taxon>Eukaryota</taxon>
        <taxon>Metazoa</taxon>
        <taxon>Porifera</taxon>
        <taxon>Demospongiae</taxon>
        <taxon>Heteroscleromorpha</taxon>
        <taxon>Tetractinellida</taxon>
        <taxon>Astrophorina</taxon>
        <taxon>Geodiidae</taxon>
        <taxon>Geodia</taxon>
    </lineage>
</organism>
<dbReference type="InterPro" id="IPR035979">
    <property type="entry name" value="RBD_domain_sf"/>
</dbReference>
<sequence length="495" mass="55231">SGGCDGAVADIRTIEPGVFHVSFHNHNVADQVMSRPRKVKKSVLQMNVLEEEEGEGEEEEGEEGEELWWECASETEVPDSGHRLTQIEVCNVPEKKVREGVFIVTFHDPEVAAKVMSKSEHTYRDACLRLQYVRQTSIEGKGSPNSEELNQIEVCNVPRNMSERVLKRYFETAKANSCDKAVSDCTKVREGTFVVTFHDPKVAANVMSKSEHMYKDACLSLQYVRGPLKTDYKKNQLLVCGLPQGLEKDEYEVIISDCLEMEESEFEIVINYDSTATINFGKDFSFRVIQPVLQKNHASFLGPDAVLEEHDGSNRTASDSGSMTEPLEFSLDPLLLESINLNPGALEQSLSKHQVKFTADQEKGALVFSPTGRPNPNWRQECESLVPQYLTQMTKESVHVPKEAATEARSLLQSLNKSNPSLSFSLSSDETEIAIAGETSSVASAKVALNSLCSDLVTHCIESVFLSPEDFDYLEQVKQHDLPPNVECTFDINMF</sequence>
<feature type="non-terminal residue" evidence="1">
    <location>
        <position position="495"/>
    </location>
</feature>
<dbReference type="Gene3D" id="3.30.70.330">
    <property type="match status" value="1"/>
</dbReference>
<dbReference type="InterPro" id="IPR012677">
    <property type="entry name" value="Nucleotide-bd_a/b_plait_sf"/>
</dbReference>
<dbReference type="AlphaFoldDB" id="A0AA35SWQ9"/>
<dbReference type="GO" id="GO:0003676">
    <property type="term" value="F:nucleic acid binding"/>
    <property type="evidence" value="ECO:0007669"/>
    <property type="project" value="InterPro"/>
</dbReference>
<name>A0AA35SWQ9_GEOBA</name>
<gene>
    <name evidence="1" type="ORF">GBAR_LOCUS20624</name>
</gene>
<evidence type="ECO:0000313" key="1">
    <source>
        <dbReference type="EMBL" id="CAI8036812.1"/>
    </source>
</evidence>
<evidence type="ECO:0000313" key="2">
    <source>
        <dbReference type="Proteomes" id="UP001174909"/>
    </source>
</evidence>
<dbReference type="Proteomes" id="UP001174909">
    <property type="component" value="Unassembled WGS sequence"/>
</dbReference>
<proteinExistence type="predicted"/>
<dbReference type="Pfam" id="PF23085">
    <property type="entry name" value="RRM_PARP14_3"/>
    <property type="match status" value="1"/>
</dbReference>
<reference evidence="1" key="1">
    <citation type="submission" date="2023-03" db="EMBL/GenBank/DDBJ databases">
        <authorList>
            <person name="Steffen K."/>
            <person name="Cardenas P."/>
        </authorList>
    </citation>
    <scope>NUCLEOTIDE SEQUENCE</scope>
</reference>
<protein>
    <recommendedName>
        <fullName evidence="3">RRM domain-containing protein</fullName>
    </recommendedName>
</protein>
<accession>A0AA35SWQ9</accession>
<evidence type="ECO:0008006" key="3">
    <source>
        <dbReference type="Google" id="ProtNLM"/>
    </source>
</evidence>